<dbReference type="Pfam" id="PF00075">
    <property type="entry name" value="RNase_H"/>
    <property type="match status" value="1"/>
</dbReference>
<dbReference type="InterPro" id="IPR002156">
    <property type="entry name" value="RNaseH_domain"/>
</dbReference>
<reference evidence="2 3" key="1">
    <citation type="submission" date="2024-06" db="EMBL/GenBank/DDBJ databases">
        <authorList>
            <person name="Li F."/>
        </authorList>
    </citation>
    <scope>NUCLEOTIDE SEQUENCE [LARGE SCALE GENOMIC DNA]</scope>
    <source>
        <strain evidence="2 3">GXAS 311</strain>
    </source>
</reference>
<dbReference type="RefSeq" id="WP_353897137.1">
    <property type="nucleotide sequence ID" value="NZ_JBEVCJ010000023.1"/>
</dbReference>
<evidence type="ECO:0000313" key="2">
    <source>
        <dbReference type="EMBL" id="MET1256551.1"/>
    </source>
</evidence>
<dbReference type="InterPro" id="IPR012337">
    <property type="entry name" value="RNaseH-like_sf"/>
</dbReference>
<dbReference type="Proteomes" id="UP001548189">
    <property type="component" value="Unassembled WGS sequence"/>
</dbReference>
<feature type="domain" description="RNase H type-1" evidence="1">
    <location>
        <begin position="4"/>
        <end position="163"/>
    </location>
</feature>
<proteinExistence type="predicted"/>
<dbReference type="EMBL" id="JBEVCJ010000023">
    <property type="protein sequence ID" value="MET1256551.1"/>
    <property type="molecule type" value="Genomic_DNA"/>
</dbReference>
<evidence type="ECO:0000313" key="3">
    <source>
        <dbReference type="Proteomes" id="UP001548189"/>
    </source>
</evidence>
<dbReference type="SUPFAM" id="SSF53098">
    <property type="entry name" value="Ribonuclease H-like"/>
    <property type="match status" value="1"/>
</dbReference>
<dbReference type="InterPro" id="IPR036397">
    <property type="entry name" value="RNaseH_sf"/>
</dbReference>
<sequence length="170" mass="20142">MKSTLPKLYIFTDGSVNNQSNIGVGVYWVTTNLNVSIAEVSDHIKYQIFSQTSSTQLELECLLWALGELQHQYQLSQYELWVYTDSQNIIQLPQRREKLQQNDFYSSKNKRLKNYQVYQYFYQVIDQYSVQFFKVKGHQATQKKDKVDLLFSRVDKAARKIMRSLKKCDK</sequence>
<name>A0ABV2BX75_9GAMM</name>
<dbReference type="PROSITE" id="PS50879">
    <property type="entry name" value="RNASE_H_1"/>
    <property type="match status" value="1"/>
</dbReference>
<accession>A0ABV2BX75</accession>
<comment type="caution">
    <text evidence="2">The sequence shown here is derived from an EMBL/GenBank/DDBJ whole genome shotgun (WGS) entry which is preliminary data.</text>
</comment>
<organism evidence="2 3">
    <name type="scientific">Aliikangiella maris</name>
    <dbReference type="NCBI Taxonomy" id="3162458"/>
    <lineage>
        <taxon>Bacteria</taxon>
        <taxon>Pseudomonadati</taxon>
        <taxon>Pseudomonadota</taxon>
        <taxon>Gammaproteobacteria</taxon>
        <taxon>Oceanospirillales</taxon>
        <taxon>Pleioneaceae</taxon>
        <taxon>Aliikangiella</taxon>
    </lineage>
</organism>
<keyword evidence="3" id="KW-1185">Reference proteome</keyword>
<dbReference type="Gene3D" id="3.30.420.10">
    <property type="entry name" value="Ribonuclease H-like superfamily/Ribonuclease H"/>
    <property type="match status" value="1"/>
</dbReference>
<evidence type="ECO:0000259" key="1">
    <source>
        <dbReference type="PROSITE" id="PS50879"/>
    </source>
</evidence>
<gene>
    <name evidence="2" type="ORF">ABVT43_15530</name>
</gene>
<protein>
    <submittedName>
        <fullName evidence="2">RNase H family protein</fullName>
    </submittedName>
</protein>